<evidence type="ECO:0000256" key="1">
    <source>
        <dbReference type="SAM" id="MobiDB-lite"/>
    </source>
</evidence>
<dbReference type="AlphaFoldDB" id="Q231Y6"/>
<evidence type="ECO:0000313" key="2">
    <source>
        <dbReference type="EMBL" id="EAR91314.1"/>
    </source>
</evidence>
<feature type="compositionally biased region" description="Polar residues" evidence="1">
    <location>
        <begin position="764"/>
        <end position="776"/>
    </location>
</feature>
<feature type="region of interest" description="Disordered" evidence="1">
    <location>
        <begin position="554"/>
        <end position="581"/>
    </location>
</feature>
<sequence>MDQKLVADILQAEIQVGRKIKQNQNNLKQFSEFNPEHAFETLKKFYINSYNLNSQQLQNSMAQSRFSNVPGSAYKGVVDIEKLTLLYRQYEETVSSFEIQAILSRHSAASDKGMDYDCFLKFIGFNLGDTKRKNTIFDSQARTERSLTERCMKALSSIFLLELDLLRFTEVHKVSLVNNYGFDSASFFAQIDYRNQSQIDFELLQQFFRRNGQEISLQDYQILLSRLKRNKQQENQFINRQEFIQLISPQLPYRGKNQQGQSVLFQSQAGQKSQVLGSNEKTVRFQDQSVVHNINQSSNNVLAQSQNVNLINQQQSQILSGGNTKILQSQVQQDALNSNYIQNGSLGLTQRYEPRMSQVVSEQKNYAFNQFDQQQQQQQPLYNQQSQILVQQPQQVFQQQPQTIIQQQPLLQSQPIFLQSTQFASPQNPQVFAQQGVQGQVGLPLIPGQQQSIIIGEIPPPPPGYVLVQNPPQTVLLPPPIQQQGFDPQFNNTALQQQQFQHQQEPQNDNRLLNEKRPNAVLEAMNQILQKDNDKLKRDNEELLQKVLKYEQYQQRESEEEQKRQREAEQKRQQQQQEQEEQQRKQQFLQFQQQQNQLSHVVKFPTHVTFGVPPNQINQPGVSVQSVPLNHQIIQSPVQSQILASPPMSPIRLVPAAIQPPEIQQRESVIAQQLISSQPPQPQAPTYILDPKQVPTYVVNDQPFIVNQQPTSQFAPNLLPKYNPQNLEIREAINQQFLPPLPFIQQGFSTHSKNQPVQDPYNGQAVTSHYPNRLNY</sequence>
<dbReference type="RefSeq" id="XP_001011559.1">
    <property type="nucleotide sequence ID" value="XM_001011559.1"/>
</dbReference>
<protein>
    <submittedName>
        <fullName evidence="2">Uncharacterized protein</fullName>
    </submittedName>
</protein>
<proteinExistence type="predicted"/>
<dbReference type="HOGENOM" id="CLU_360773_0_0_1"/>
<feature type="compositionally biased region" description="Basic and acidic residues" evidence="1">
    <location>
        <begin position="554"/>
        <end position="572"/>
    </location>
</feature>
<dbReference type="GeneID" id="7823279"/>
<dbReference type="eggNOG" id="ENOG502R2ZJ">
    <property type="taxonomic scope" value="Eukaryota"/>
</dbReference>
<dbReference type="InterPro" id="IPR011992">
    <property type="entry name" value="EF-hand-dom_pair"/>
</dbReference>
<organism evidence="2 3">
    <name type="scientific">Tetrahymena thermophila (strain SB210)</name>
    <dbReference type="NCBI Taxonomy" id="312017"/>
    <lineage>
        <taxon>Eukaryota</taxon>
        <taxon>Sar</taxon>
        <taxon>Alveolata</taxon>
        <taxon>Ciliophora</taxon>
        <taxon>Intramacronucleata</taxon>
        <taxon>Oligohymenophorea</taxon>
        <taxon>Hymenostomatida</taxon>
        <taxon>Tetrahymenina</taxon>
        <taxon>Tetrahymenidae</taxon>
        <taxon>Tetrahymena</taxon>
    </lineage>
</organism>
<dbReference type="InParanoid" id="Q231Y6"/>
<dbReference type="STRING" id="312017.Q231Y6"/>
<name>Q231Y6_TETTS</name>
<keyword evidence="3" id="KW-1185">Reference proteome</keyword>
<dbReference type="SUPFAM" id="SSF47473">
    <property type="entry name" value="EF-hand"/>
    <property type="match status" value="1"/>
</dbReference>
<dbReference type="Proteomes" id="UP000009168">
    <property type="component" value="Unassembled WGS sequence"/>
</dbReference>
<feature type="region of interest" description="Disordered" evidence="1">
    <location>
        <begin position="749"/>
        <end position="776"/>
    </location>
</feature>
<dbReference type="EMBL" id="GG662786">
    <property type="protein sequence ID" value="EAR91314.1"/>
    <property type="molecule type" value="Genomic_DNA"/>
</dbReference>
<reference evidence="3" key="1">
    <citation type="journal article" date="2006" name="PLoS Biol.">
        <title>Macronuclear genome sequence of the ciliate Tetrahymena thermophila, a model eukaryote.</title>
        <authorList>
            <person name="Eisen J.A."/>
            <person name="Coyne R.S."/>
            <person name="Wu M."/>
            <person name="Wu D."/>
            <person name="Thiagarajan M."/>
            <person name="Wortman J.R."/>
            <person name="Badger J.H."/>
            <person name="Ren Q."/>
            <person name="Amedeo P."/>
            <person name="Jones K.M."/>
            <person name="Tallon L.J."/>
            <person name="Delcher A.L."/>
            <person name="Salzberg S.L."/>
            <person name="Silva J.C."/>
            <person name="Haas B.J."/>
            <person name="Majoros W.H."/>
            <person name="Farzad M."/>
            <person name="Carlton J.M."/>
            <person name="Smith R.K. Jr."/>
            <person name="Garg J."/>
            <person name="Pearlman R.E."/>
            <person name="Karrer K.M."/>
            <person name="Sun L."/>
            <person name="Manning G."/>
            <person name="Elde N.C."/>
            <person name="Turkewitz A.P."/>
            <person name="Asai D.J."/>
            <person name="Wilkes D.E."/>
            <person name="Wang Y."/>
            <person name="Cai H."/>
            <person name="Collins K."/>
            <person name="Stewart B.A."/>
            <person name="Lee S.R."/>
            <person name="Wilamowska K."/>
            <person name="Weinberg Z."/>
            <person name="Ruzzo W.L."/>
            <person name="Wloga D."/>
            <person name="Gaertig J."/>
            <person name="Frankel J."/>
            <person name="Tsao C.-C."/>
            <person name="Gorovsky M.A."/>
            <person name="Keeling P.J."/>
            <person name="Waller R.F."/>
            <person name="Patron N.J."/>
            <person name="Cherry J.M."/>
            <person name="Stover N.A."/>
            <person name="Krieger C.J."/>
            <person name="del Toro C."/>
            <person name="Ryder H.F."/>
            <person name="Williamson S.C."/>
            <person name="Barbeau R.A."/>
            <person name="Hamilton E.P."/>
            <person name="Orias E."/>
        </authorList>
    </citation>
    <scope>NUCLEOTIDE SEQUENCE [LARGE SCALE GENOMIC DNA]</scope>
    <source>
        <strain evidence="3">SB210</strain>
    </source>
</reference>
<gene>
    <name evidence="2" type="ORF">TTHERM_00734110</name>
</gene>
<dbReference type="Gene3D" id="1.10.238.10">
    <property type="entry name" value="EF-hand"/>
    <property type="match status" value="1"/>
</dbReference>
<accession>Q231Y6</accession>
<evidence type="ECO:0000313" key="3">
    <source>
        <dbReference type="Proteomes" id="UP000009168"/>
    </source>
</evidence>
<dbReference type="KEGG" id="tet:TTHERM_00734110"/>